<dbReference type="Gene3D" id="3.30.200.20">
    <property type="entry name" value="Phosphorylase Kinase, domain 1"/>
    <property type="match status" value="1"/>
</dbReference>
<evidence type="ECO:0000259" key="10">
    <source>
        <dbReference type="PROSITE" id="PS50011"/>
    </source>
</evidence>
<dbReference type="EMBL" id="JAXQNO010000004">
    <property type="protein sequence ID" value="KAK4799542.1"/>
    <property type="molecule type" value="Genomic_DNA"/>
</dbReference>
<sequence>MARACEIFTHFVHLSLWVLIMSIPAYGTGDSDIYCLRRIKDSLEDPTGYLSTWKFDGNQSNGFICKFTGVECWHPDENRVLSIKLADMKLKGQFPQDIRNCSSLTALDLSDNNFNGIIPFDISDMLAYVTFLDLSSNRFSGGIPAGIANCTYLNVLRLNHNQLTGQIPQELGGLSRIKEFNVANNLLVGPVPTFSKNAIITSDDYANNLGLCGGPLPACTASSRSKVKVIAGAAIGGLTIAAVIVAVVMFVAVPRRASMKKDEDPEGNKLVKGLKGSKSVKVSMFENSVSKIKLSSLMTATNNFSNNNIVGTGWTGTTYKAILGDETSLMVKRLQDSKHSEKEFISEMTTLGMVKHNNLVPLLGFYIANSQRFLLYEYMPNGNLHDCLHPSENTEKPAMEWTMRLKIAIGAARGFAWLHHNCNPRIIHRNISSRSILLDSNFEPKISDFGLARLMNPVDTHVTTVVNGEFGDLGYIPPEYSRTLMATPKGDVYSFGVVLLELVTGESPTRVARLDPEGFNGNLVEWIALLFKESRLRNAVDGSLVGKGADDEIFQTLKVACSCVLAPGPKERLTMFEVYQLLKAIGERYNFSTDNEITMPIDDDSCDPMQELIVVQ</sequence>
<dbReference type="FunFam" id="1.10.510.10:FF:000095">
    <property type="entry name" value="protein STRUBBELIG-RECEPTOR FAMILY 8"/>
    <property type="match status" value="1"/>
</dbReference>
<dbReference type="InterPro" id="IPR001611">
    <property type="entry name" value="Leu-rich_rpt"/>
</dbReference>
<keyword evidence="7 8" id="KW-0472">Membrane</keyword>
<dbReference type="InterPro" id="IPR011009">
    <property type="entry name" value="Kinase-like_dom_sf"/>
</dbReference>
<dbReference type="Gene3D" id="1.10.510.10">
    <property type="entry name" value="Transferase(Phosphotransferase) domain 1"/>
    <property type="match status" value="1"/>
</dbReference>
<evidence type="ECO:0000256" key="8">
    <source>
        <dbReference type="SAM" id="Phobius"/>
    </source>
</evidence>
<dbReference type="PANTHER" id="PTHR48006:SF87">
    <property type="entry name" value="INACTIVE LRR RECEPTOR-LIKE SERINE_THREONINE-PROTEIN KINASE BIR2"/>
    <property type="match status" value="1"/>
</dbReference>
<dbReference type="Proteomes" id="UP001346149">
    <property type="component" value="Unassembled WGS sequence"/>
</dbReference>
<evidence type="ECO:0000256" key="5">
    <source>
        <dbReference type="ARBA" id="ARBA00022737"/>
    </source>
</evidence>
<name>A0AAN7M7F4_TRANT</name>
<evidence type="ECO:0000256" key="9">
    <source>
        <dbReference type="SAM" id="SignalP"/>
    </source>
</evidence>
<gene>
    <name evidence="11" type="ORF">SAY86_024907</name>
</gene>
<comment type="caution">
    <text evidence="11">The sequence shown here is derived from an EMBL/GenBank/DDBJ whole genome shotgun (WGS) entry which is preliminary data.</text>
</comment>
<feature type="domain" description="Protein kinase" evidence="10">
    <location>
        <begin position="304"/>
        <end position="582"/>
    </location>
</feature>
<dbReference type="PROSITE" id="PS50011">
    <property type="entry name" value="PROTEIN_KINASE_DOM"/>
    <property type="match status" value="1"/>
</dbReference>
<keyword evidence="12" id="KW-1185">Reference proteome</keyword>
<keyword evidence="6 8" id="KW-1133">Transmembrane helix</keyword>
<feature type="transmembrane region" description="Helical" evidence="8">
    <location>
        <begin position="229"/>
        <end position="253"/>
    </location>
</feature>
<dbReference type="FunFam" id="3.80.10.10:FF:000400">
    <property type="entry name" value="Nuclear pore complex protein NUP107"/>
    <property type="match status" value="1"/>
</dbReference>
<dbReference type="InterPro" id="IPR001245">
    <property type="entry name" value="Ser-Thr/Tyr_kinase_cat_dom"/>
</dbReference>
<dbReference type="Pfam" id="PF07714">
    <property type="entry name" value="PK_Tyr_Ser-Thr"/>
    <property type="match status" value="1"/>
</dbReference>
<evidence type="ECO:0000256" key="7">
    <source>
        <dbReference type="ARBA" id="ARBA00023136"/>
    </source>
</evidence>
<evidence type="ECO:0000256" key="2">
    <source>
        <dbReference type="ARBA" id="ARBA00022614"/>
    </source>
</evidence>
<evidence type="ECO:0000313" key="11">
    <source>
        <dbReference type="EMBL" id="KAK4799542.1"/>
    </source>
</evidence>
<keyword evidence="2" id="KW-0433">Leucine-rich repeat</keyword>
<dbReference type="AlphaFoldDB" id="A0AAN7M7F4"/>
<dbReference type="InterPro" id="IPR000719">
    <property type="entry name" value="Prot_kinase_dom"/>
</dbReference>
<dbReference type="Pfam" id="PF00560">
    <property type="entry name" value="LRR_1"/>
    <property type="match status" value="3"/>
</dbReference>
<feature type="chain" id="PRO_5042964222" description="Protein kinase domain-containing protein" evidence="9">
    <location>
        <begin position="28"/>
        <end position="616"/>
    </location>
</feature>
<accession>A0AAN7M7F4</accession>
<organism evidence="11 12">
    <name type="scientific">Trapa natans</name>
    <name type="common">Water chestnut</name>
    <dbReference type="NCBI Taxonomy" id="22666"/>
    <lineage>
        <taxon>Eukaryota</taxon>
        <taxon>Viridiplantae</taxon>
        <taxon>Streptophyta</taxon>
        <taxon>Embryophyta</taxon>
        <taxon>Tracheophyta</taxon>
        <taxon>Spermatophyta</taxon>
        <taxon>Magnoliopsida</taxon>
        <taxon>eudicotyledons</taxon>
        <taxon>Gunneridae</taxon>
        <taxon>Pentapetalae</taxon>
        <taxon>rosids</taxon>
        <taxon>malvids</taxon>
        <taxon>Myrtales</taxon>
        <taxon>Lythraceae</taxon>
        <taxon>Trapa</taxon>
    </lineage>
</organism>
<evidence type="ECO:0000256" key="1">
    <source>
        <dbReference type="ARBA" id="ARBA00004479"/>
    </source>
</evidence>
<proteinExistence type="predicted"/>
<dbReference type="InterPro" id="IPR013210">
    <property type="entry name" value="LRR_N_plant-typ"/>
</dbReference>
<dbReference type="InterPro" id="IPR032675">
    <property type="entry name" value="LRR_dom_sf"/>
</dbReference>
<dbReference type="GO" id="GO:0004672">
    <property type="term" value="F:protein kinase activity"/>
    <property type="evidence" value="ECO:0007669"/>
    <property type="project" value="InterPro"/>
</dbReference>
<dbReference type="SUPFAM" id="SSF56112">
    <property type="entry name" value="Protein kinase-like (PK-like)"/>
    <property type="match status" value="1"/>
</dbReference>
<evidence type="ECO:0000256" key="3">
    <source>
        <dbReference type="ARBA" id="ARBA00022692"/>
    </source>
</evidence>
<comment type="subcellular location">
    <subcellularLocation>
        <location evidence="1">Membrane</location>
        <topology evidence="1">Single-pass type I membrane protein</topology>
    </subcellularLocation>
</comment>
<dbReference type="CDD" id="cd14066">
    <property type="entry name" value="STKc_IRAK"/>
    <property type="match status" value="1"/>
</dbReference>
<evidence type="ECO:0000313" key="12">
    <source>
        <dbReference type="Proteomes" id="UP001346149"/>
    </source>
</evidence>
<feature type="signal peptide" evidence="9">
    <location>
        <begin position="1"/>
        <end position="27"/>
    </location>
</feature>
<dbReference type="Pfam" id="PF08263">
    <property type="entry name" value="LRRNT_2"/>
    <property type="match status" value="1"/>
</dbReference>
<keyword evidence="3 8" id="KW-0812">Transmembrane</keyword>
<dbReference type="Gene3D" id="3.80.10.10">
    <property type="entry name" value="Ribonuclease Inhibitor"/>
    <property type="match status" value="1"/>
</dbReference>
<dbReference type="GO" id="GO:0016020">
    <property type="term" value="C:membrane"/>
    <property type="evidence" value="ECO:0007669"/>
    <property type="project" value="UniProtKB-SubCell"/>
</dbReference>
<evidence type="ECO:0000256" key="6">
    <source>
        <dbReference type="ARBA" id="ARBA00022989"/>
    </source>
</evidence>
<keyword evidence="4 9" id="KW-0732">Signal</keyword>
<reference evidence="11 12" key="1">
    <citation type="journal article" date="2023" name="Hortic Res">
        <title>Pangenome of water caltrop reveals structural variations and asymmetric subgenome divergence after allopolyploidization.</title>
        <authorList>
            <person name="Zhang X."/>
            <person name="Chen Y."/>
            <person name="Wang L."/>
            <person name="Yuan Y."/>
            <person name="Fang M."/>
            <person name="Shi L."/>
            <person name="Lu R."/>
            <person name="Comes H.P."/>
            <person name="Ma Y."/>
            <person name="Chen Y."/>
            <person name="Huang G."/>
            <person name="Zhou Y."/>
            <person name="Zheng Z."/>
            <person name="Qiu Y."/>
        </authorList>
    </citation>
    <scope>NUCLEOTIDE SEQUENCE [LARGE SCALE GENOMIC DNA]</scope>
    <source>
        <strain evidence="11">F231</strain>
    </source>
</reference>
<dbReference type="GO" id="GO:0005524">
    <property type="term" value="F:ATP binding"/>
    <property type="evidence" value="ECO:0007669"/>
    <property type="project" value="InterPro"/>
</dbReference>
<dbReference type="PANTHER" id="PTHR48006">
    <property type="entry name" value="LEUCINE-RICH REPEAT-CONTAINING PROTEIN DDB_G0281931-RELATED"/>
    <property type="match status" value="1"/>
</dbReference>
<dbReference type="SUPFAM" id="SSF52058">
    <property type="entry name" value="L domain-like"/>
    <property type="match status" value="1"/>
</dbReference>
<protein>
    <recommendedName>
        <fullName evidence="10">Protein kinase domain-containing protein</fullName>
    </recommendedName>
</protein>
<evidence type="ECO:0000256" key="4">
    <source>
        <dbReference type="ARBA" id="ARBA00022729"/>
    </source>
</evidence>
<keyword evidence="5" id="KW-0677">Repeat</keyword>
<dbReference type="InterPro" id="IPR051824">
    <property type="entry name" value="LRR_Rcpt-Like_S/T_Kinase"/>
</dbReference>